<evidence type="ECO:0000313" key="3">
    <source>
        <dbReference type="Proteomes" id="UP000285523"/>
    </source>
</evidence>
<dbReference type="Proteomes" id="UP000285523">
    <property type="component" value="Unassembled WGS sequence"/>
</dbReference>
<sequence>MASFFIFAAAALGAAAAVFHTAHGQLYYGASWASQVCGASPLFCNQPEYLAYAAGGCLIVGLGLALGRALSG</sequence>
<proteinExistence type="predicted"/>
<organism evidence="2 3">
    <name type="scientific">Rhodopseudomonas palustris</name>
    <dbReference type="NCBI Taxonomy" id="1076"/>
    <lineage>
        <taxon>Bacteria</taxon>
        <taxon>Pseudomonadati</taxon>
        <taxon>Pseudomonadota</taxon>
        <taxon>Alphaproteobacteria</taxon>
        <taxon>Hyphomicrobiales</taxon>
        <taxon>Nitrobacteraceae</taxon>
        <taxon>Rhodopseudomonas</taxon>
    </lineage>
</organism>
<feature type="transmembrane region" description="Helical" evidence="1">
    <location>
        <begin position="49"/>
        <end position="70"/>
    </location>
</feature>
<accession>A0A418V1X9</accession>
<dbReference type="RefSeq" id="WP_119858049.1">
    <property type="nucleotide sequence ID" value="NZ_QYYD01000020.1"/>
</dbReference>
<dbReference type="OrthoDB" id="9973224at2"/>
<keyword evidence="1" id="KW-0472">Membrane</keyword>
<evidence type="ECO:0000256" key="1">
    <source>
        <dbReference type="SAM" id="Phobius"/>
    </source>
</evidence>
<name>A0A418V1X9_RHOPL</name>
<reference evidence="2 3" key="1">
    <citation type="submission" date="2018-09" db="EMBL/GenBank/DDBJ databases">
        <title>Draft genome sequence of Rhodopseudomonas palustris 2.1.18.</title>
        <authorList>
            <person name="Robertson S.L."/>
            <person name="Meyer T.E."/>
            <person name="Kyndt J.A."/>
        </authorList>
    </citation>
    <scope>NUCLEOTIDE SEQUENCE [LARGE SCALE GENOMIC DNA]</scope>
    <source>
        <strain evidence="2 3">2.1.18</strain>
    </source>
</reference>
<protein>
    <submittedName>
        <fullName evidence="2">Uncharacterized protein</fullName>
    </submittedName>
</protein>
<dbReference type="EMBL" id="QYYD01000020">
    <property type="protein sequence ID" value="RJF69922.1"/>
    <property type="molecule type" value="Genomic_DNA"/>
</dbReference>
<keyword evidence="1" id="KW-1133">Transmembrane helix</keyword>
<dbReference type="AlphaFoldDB" id="A0A418V1X9"/>
<gene>
    <name evidence="2" type="ORF">D4Q52_18505</name>
</gene>
<keyword evidence="1" id="KW-0812">Transmembrane</keyword>
<evidence type="ECO:0000313" key="2">
    <source>
        <dbReference type="EMBL" id="RJF69922.1"/>
    </source>
</evidence>
<comment type="caution">
    <text evidence="2">The sequence shown here is derived from an EMBL/GenBank/DDBJ whole genome shotgun (WGS) entry which is preliminary data.</text>
</comment>